<feature type="transmembrane region" description="Helical" evidence="7">
    <location>
        <begin position="6"/>
        <end position="27"/>
    </location>
</feature>
<evidence type="ECO:0000256" key="4">
    <source>
        <dbReference type="ARBA" id="ARBA00022989"/>
    </source>
</evidence>
<dbReference type="InterPro" id="IPR022781">
    <property type="entry name" value="Flagellar_biosynth_FliO"/>
</dbReference>
<keyword evidence="8" id="KW-0966">Cell projection</keyword>
<comment type="caution">
    <text evidence="8">The sequence shown here is derived from an EMBL/GenBank/DDBJ whole genome shotgun (WGS) entry which is preliminary data.</text>
</comment>
<evidence type="ECO:0000256" key="6">
    <source>
        <dbReference type="SAM" id="MobiDB-lite"/>
    </source>
</evidence>
<keyword evidence="2" id="KW-1003">Cell membrane</keyword>
<dbReference type="Pfam" id="PF04347">
    <property type="entry name" value="FliO"/>
    <property type="match status" value="1"/>
</dbReference>
<evidence type="ECO:0000313" key="8">
    <source>
        <dbReference type="EMBL" id="MFC6042405.1"/>
    </source>
</evidence>
<keyword evidence="3 7" id="KW-0812">Transmembrane</keyword>
<reference evidence="9" key="1">
    <citation type="journal article" date="2019" name="Int. J. Syst. Evol. Microbiol.">
        <title>The Global Catalogue of Microorganisms (GCM) 10K type strain sequencing project: providing services to taxonomists for standard genome sequencing and annotation.</title>
        <authorList>
            <consortium name="The Broad Institute Genomics Platform"/>
            <consortium name="The Broad Institute Genome Sequencing Center for Infectious Disease"/>
            <person name="Wu L."/>
            <person name="Ma J."/>
        </authorList>
    </citation>
    <scope>NUCLEOTIDE SEQUENCE [LARGE SCALE GENOMIC DNA]</scope>
    <source>
        <strain evidence="9">CCUG 54522</strain>
    </source>
</reference>
<evidence type="ECO:0000256" key="3">
    <source>
        <dbReference type="ARBA" id="ARBA00022692"/>
    </source>
</evidence>
<keyword evidence="5 7" id="KW-0472">Membrane</keyword>
<gene>
    <name evidence="8" type="ORF">ACFPYL_04950</name>
</gene>
<name>A0ABW1LFY3_9ACTN</name>
<evidence type="ECO:0000256" key="7">
    <source>
        <dbReference type="SAM" id="Phobius"/>
    </source>
</evidence>
<protein>
    <submittedName>
        <fullName evidence="8">Flagellar biosynthetic protein FliO</fullName>
    </submittedName>
</protein>
<keyword evidence="9" id="KW-1185">Reference proteome</keyword>
<dbReference type="Proteomes" id="UP001596135">
    <property type="component" value="Unassembled WGS sequence"/>
</dbReference>
<evidence type="ECO:0000313" key="9">
    <source>
        <dbReference type="Proteomes" id="UP001596135"/>
    </source>
</evidence>
<dbReference type="EMBL" id="JBHSRJ010000002">
    <property type="protein sequence ID" value="MFC6042405.1"/>
    <property type="molecule type" value="Genomic_DNA"/>
</dbReference>
<keyword evidence="8" id="KW-0282">Flagellum</keyword>
<organism evidence="8 9">
    <name type="scientific">Nocardioides hankookensis</name>
    <dbReference type="NCBI Taxonomy" id="443157"/>
    <lineage>
        <taxon>Bacteria</taxon>
        <taxon>Bacillati</taxon>
        <taxon>Actinomycetota</taxon>
        <taxon>Actinomycetes</taxon>
        <taxon>Propionibacteriales</taxon>
        <taxon>Nocardioidaceae</taxon>
        <taxon>Nocardioides</taxon>
    </lineage>
</organism>
<accession>A0ABW1LFY3</accession>
<proteinExistence type="predicted"/>
<keyword evidence="4 7" id="KW-1133">Transmembrane helix</keyword>
<feature type="region of interest" description="Disordered" evidence="6">
    <location>
        <begin position="123"/>
        <end position="150"/>
    </location>
</feature>
<keyword evidence="8" id="KW-0969">Cilium</keyword>
<evidence type="ECO:0000256" key="5">
    <source>
        <dbReference type="ARBA" id="ARBA00023136"/>
    </source>
</evidence>
<comment type="subcellular location">
    <subcellularLocation>
        <location evidence="1">Cell membrane</location>
    </subcellularLocation>
</comment>
<evidence type="ECO:0000256" key="1">
    <source>
        <dbReference type="ARBA" id="ARBA00004236"/>
    </source>
</evidence>
<sequence length="173" mass="17938">MLELAIRLVFSLAVVLGLLALLTKVGGRRFRGRKDAMVQVLHRQHLSRGTAVSVITVGSRVLVLGTTEHQVSVLAELDPDEVAEHLPEIDGVVEGSVEGDVLTLVQPADEAIALPAVRPAGSHRAAAPAARRAAPAKGGRRAASRAPEGALTGSVLSVDTWRQALAAATGKAS</sequence>
<dbReference type="RefSeq" id="WP_379151052.1">
    <property type="nucleotide sequence ID" value="NZ_JBHSRJ010000002.1"/>
</dbReference>
<evidence type="ECO:0000256" key="2">
    <source>
        <dbReference type="ARBA" id="ARBA00022475"/>
    </source>
</evidence>
<feature type="compositionally biased region" description="Low complexity" evidence="6">
    <location>
        <begin position="123"/>
        <end position="137"/>
    </location>
</feature>